<protein>
    <submittedName>
        <fullName evidence="2">Cobalamin biosynthesis protein</fullName>
    </submittedName>
</protein>
<dbReference type="SUPFAM" id="SSF159664">
    <property type="entry name" value="CobE/GbiG C-terminal domain-like"/>
    <property type="match status" value="1"/>
</dbReference>
<dbReference type="Gene3D" id="3.30.420.180">
    <property type="entry name" value="CobE/GbiG C-terminal domain"/>
    <property type="match status" value="1"/>
</dbReference>
<dbReference type="InterPro" id="IPR036518">
    <property type="entry name" value="CobE/GbiG_C_sf"/>
</dbReference>
<feature type="domain" description="CobE/GbiG C-terminal" evidence="1">
    <location>
        <begin position="2"/>
        <end position="117"/>
    </location>
</feature>
<proteinExistence type="predicted"/>
<comment type="caution">
    <text evidence="2">The sequence shown here is derived from an EMBL/GenBank/DDBJ whole genome shotgun (WGS) entry which is preliminary data.</text>
</comment>
<evidence type="ECO:0000313" key="2">
    <source>
        <dbReference type="EMBL" id="MBJ6370864.1"/>
    </source>
</evidence>
<name>A0A8J7JFU6_9RHOB</name>
<evidence type="ECO:0000259" key="1">
    <source>
        <dbReference type="Pfam" id="PF01890"/>
    </source>
</evidence>
<accession>A0A8J7JFU6</accession>
<dbReference type="Proteomes" id="UP000619079">
    <property type="component" value="Unassembled WGS sequence"/>
</dbReference>
<organism evidence="2 3">
    <name type="scientific">Sedimentitalea arenosa</name>
    <dbReference type="NCBI Taxonomy" id="2798803"/>
    <lineage>
        <taxon>Bacteria</taxon>
        <taxon>Pseudomonadati</taxon>
        <taxon>Pseudomonadota</taxon>
        <taxon>Alphaproteobacteria</taxon>
        <taxon>Rhodobacterales</taxon>
        <taxon>Paracoccaceae</taxon>
        <taxon>Sedimentitalea</taxon>
    </lineage>
</organism>
<dbReference type="EMBL" id="JAELVR010000003">
    <property type="protein sequence ID" value="MBJ6370864.1"/>
    <property type="molecule type" value="Genomic_DNA"/>
</dbReference>
<evidence type="ECO:0000313" key="3">
    <source>
        <dbReference type="Proteomes" id="UP000619079"/>
    </source>
</evidence>
<gene>
    <name evidence="2" type="ORF">JF290_04960</name>
</gene>
<dbReference type="AlphaFoldDB" id="A0A8J7JFU6"/>
<dbReference type="InterPro" id="IPR002750">
    <property type="entry name" value="CobE/GbiG_C"/>
</dbReference>
<reference evidence="2" key="1">
    <citation type="submission" date="2020-12" db="EMBL/GenBank/DDBJ databases">
        <title>Sedimentitalea sp. nov., isolated from sand in Incheon.</title>
        <authorList>
            <person name="Kim W."/>
        </authorList>
    </citation>
    <scope>NUCLEOTIDE SEQUENCE</scope>
    <source>
        <strain evidence="2">CAU 1593</strain>
    </source>
</reference>
<keyword evidence="3" id="KW-1185">Reference proteome</keyword>
<dbReference type="GO" id="GO:0009236">
    <property type="term" value="P:cobalamin biosynthetic process"/>
    <property type="evidence" value="ECO:0007669"/>
    <property type="project" value="InterPro"/>
</dbReference>
<sequence>MIVAGFGFRANASCASLVSALDRAAQGRPVNALAAPDDKLDAPCLRALAAQTGLPVTAVAADQLGAVTTLTLSSHSQAHRNTGSVAEAAALAAAGAGARLLSPRHVSEDRRATCALATTEPS</sequence>
<dbReference type="Pfam" id="PF01890">
    <property type="entry name" value="CbiG_C"/>
    <property type="match status" value="1"/>
</dbReference>